<gene>
    <name evidence="3" type="ORF">OLC1_LOCUS10636</name>
</gene>
<dbReference type="Proteomes" id="UP001161247">
    <property type="component" value="Chromosome 3"/>
</dbReference>
<evidence type="ECO:0000256" key="1">
    <source>
        <dbReference type="SAM" id="MobiDB-lite"/>
    </source>
</evidence>
<organism evidence="3 4">
    <name type="scientific">Oldenlandia corymbosa var. corymbosa</name>
    <dbReference type="NCBI Taxonomy" id="529605"/>
    <lineage>
        <taxon>Eukaryota</taxon>
        <taxon>Viridiplantae</taxon>
        <taxon>Streptophyta</taxon>
        <taxon>Embryophyta</taxon>
        <taxon>Tracheophyta</taxon>
        <taxon>Spermatophyta</taxon>
        <taxon>Magnoliopsida</taxon>
        <taxon>eudicotyledons</taxon>
        <taxon>Gunneridae</taxon>
        <taxon>Pentapetalae</taxon>
        <taxon>asterids</taxon>
        <taxon>lamiids</taxon>
        <taxon>Gentianales</taxon>
        <taxon>Rubiaceae</taxon>
        <taxon>Rubioideae</taxon>
        <taxon>Spermacoceae</taxon>
        <taxon>Hedyotis-Oldenlandia complex</taxon>
        <taxon>Oldenlandia</taxon>
    </lineage>
</organism>
<dbReference type="EMBL" id="OX459120">
    <property type="protein sequence ID" value="CAI9100928.1"/>
    <property type="molecule type" value="Genomic_DNA"/>
</dbReference>
<feature type="transmembrane region" description="Helical" evidence="2">
    <location>
        <begin position="511"/>
        <end position="531"/>
    </location>
</feature>
<feature type="region of interest" description="Disordered" evidence="1">
    <location>
        <begin position="274"/>
        <end position="295"/>
    </location>
</feature>
<dbReference type="Pfam" id="PF03140">
    <property type="entry name" value="DUF247"/>
    <property type="match status" value="1"/>
</dbReference>
<accession>A0AAV1D088</accession>
<dbReference type="PANTHER" id="PTHR31549:SF167">
    <property type="match status" value="1"/>
</dbReference>
<evidence type="ECO:0000313" key="3">
    <source>
        <dbReference type="EMBL" id="CAI9100928.1"/>
    </source>
</evidence>
<protein>
    <submittedName>
        <fullName evidence="3">OLC1v1038120C1</fullName>
    </submittedName>
</protein>
<keyword evidence="2" id="KW-0472">Membrane</keyword>
<name>A0AAV1D088_OLDCO</name>
<evidence type="ECO:0000256" key="2">
    <source>
        <dbReference type="SAM" id="Phobius"/>
    </source>
</evidence>
<dbReference type="PANTHER" id="PTHR31549">
    <property type="entry name" value="PROTEIN, PUTATIVE (DUF247)-RELATED-RELATED"/>
    <property type="match status" value="1"/>
</dbReference>
<dbReference type="AlphaFoldDB" id="A0AAV1D088"/>
<keyword evidence="4" id="KW-1185">Reference proteome</keyword>
<dbReference type="InterPro" id="IPR004158">
    <property type="entry name" value="DUF247_pln"/>
</dbReference>
<reference evidence="3" key="1">
    <citation type="submission" date="2023-03" db="EMBL/GenBank/DDBJ databases">
        <authorList>
            <person name="Julca I."/>
        </authorList>
    </citation>
    <scope>NUCLEOTIDE SEQUENCE</scope>
</reference>
<proteinExistence type="predicted"/>
<keyword evidence="2" id="KW-1133">Transmembrane helix</keyword>
<sequence>MSFKNMEAYYSSGTVPLSSSARGWVDRISNIFRTEIAINMDHLPPVCVFEVPKTIRAHKPEAYTPHLIALGPYHHLRPELYQMERYKLAAIKEICIPEQVFNFNSIVIDKMKEIDPYIRACYNKFMDYDQDALAWILAIDACFFLHVANSYLVLDETTDRRLLDNTIITRDIMMLENQIPYLILKEIRRALHISNIMDGQEDVELISILLQFCEVLSPIKFSRENMNSNRFHRPLHLLDLMYHMVVDIPGYISGPLNGTIEGAAQYNNEFRLSVSSSSSDDSSSSSSDDDEDPDLVHNNINEILHMVESFATKRNGGGILKPVRVVSAIPWSSISGMFRKGNLRHEDEKSEEENEISIPSVSYLSRYAKVQFRPFNGSINAIKFVEGEEDQVGGALHLPVLNLNASSEIILRNLVAYEAAMSKSNLDFARYINLMNGIVDTAEDVKLLKQNGVILGSLKDEEIAEMFNGMQRNYVRSDHKSNIEIAIEKVNEFYDKKLVVRMVRQIRRNFYASWKALAVISSVALLLLISLQTFCEFYQCEKLFRF</sequence>
<feature type="transmembrane region" description="Helical" evidence="2">
    <location>
        <begin position="132"/>
        <end position="154"/>
    </location>
</feature>
<evidence type="ECO:0000313" key="4">
    <source>
        <dbReference type="Proteomes" id="UP001161247"/>
    </source>
</evidence>
<keyword evidence="2" id="KW-0812">Transmembrane</keyword>
<feature type="compositionally biased region" description="Low complexity" evidence="1">
    <location>
        <begin position="275"/>
        <end position="286"/>
    </location>
</feature>